<proteinExistence type="predicted"/>
<dbReference type="PANTHER" id="PTHR23293:SF9">
    <property type="entry name" value="FAD SYNTHASE"/>
    <property type="match status" value="1"/>
</dbReference>
<comment type="caution">
    <text evidence="15">The sequence shown here is derived from an EMBL/GenBank/DDBJ whole genome shotgun (WGS) entry which is preliminary data.</text>
</comment>
<keyword evidence="4" id="KW-0288">FMN</keyword>
<evidence type="ECO:0000256" key="11">
    <source>
        <dbReference type="ARBA" id="ARBA00031871"/>
    </source>
</evidence>
<evidence type="ECO:0000256" key="6">
    <source>
        <dbReference type="ARBA" id="ARBA00022695"/>
    </source>
</evidence>
<dbReference type="Proteomes" id="UP000249056">
    <property type="component" value="Unassembled WGS sequence"/>
</dbReference>
<dbReference type="SUPFAM" id="SSF52402">
    <property type="entry name" value="Adenine nucleotide alpha hydrolases-like"/>
    <property type="match status" value="1"/>
</dbReference>
<sequence length="351" mass="39332">MDVSGKLSLYANEMQVCDDSHIEKQWQAACAKGINGCGSGNGADSDMALKTAGRHAHEDILGDDGGARNLLERCNEVAARVNGFLEEEFGEEDVVLRGVQKQTRIALGVIGECLRRYSLDEISFSYNGGKDCLVLLILLLAALSNHQSSTGTPSTTSISPLQIHHPLQPTPLPPQTPLRLYRLPLTPSPKSTIFVATSSAHYHLSLSRYASPMKEAFAQYLHEHKHIKAILVGTRRTDPHGADLTHFDMTDGGWPRFMRVHPVIDWHYREIWGFIRHLQIPYCLLYDQGYTSLGGTTDTHPNPPSSPPPPPTMTMNREMGRTRRGNLDPRMNWWRIWRRGWGGIIRFCALF</sequence>
<keyword evidence="5" id="KW-0808">Transferase</keyword>
<keyword evidence="9" id="KW-0067">ATP-binding</keyword>
<reference evidence="15 16" key="1">
    <citation type="submission" date="2018-06" db="EMBL/GenBank/DDBJ databases">
        <title>Genome Sequence of the Brown Rot Fungal Pathogen Monilinia fructigena.</title>
        <authorList>
            <person name="Landi L."/>
            <person name="De Miccolis Angelini R.M."/>
            <person name="Pollastro S."/>
            <person name="Abate D."/>
            <person name="Faretra F."/>
            <person name="Romanazzi G."/>
        </authorList>
    </citation>
    <scope>NUCLEOTIDE SEQUENCE [LARGE SCALE GENOMIC DNA]</scope>
    <source>
        <strain evidence="15 16">Mfrg269</strain>
    </source>
</reference>
<evidence type="ECO:0000313" key="16">
    <source>
        <dbReference type="Proteomes" id="UP000249056"/>
    </source>
</evidence>
<comment type="catalytic activity">
    <reaction evidence="12">
        <text>FMN + ATP + H(+) = FAD + diphosphate</text>
        <dbReference type="Rhea" id="RHEA:17237"/>
        <dbReference type="ChEBI" id="CHEBI:15378"/>
        <dbReference type="ChEBI" id="CHEBI:30616"/>
        <dbReference type="ChEBI" id="CHEBI:33019"/>
        <dbReference type="ChEBI" id="CHEBI:57692"/>
        <dbReference type="ChEBI" id="CHEBI:58210"/>
        <dbReference type="EC" id="2.7.7.2"/>
    </reaction>
</comment>
<feature type="compositionally biased region" description="Pro residues" evidence="13">
    <location>
        <begin position="301"/>
        <end position="312"/>
    </location>
</feature>
<feature type="region of interest" description="Disordered" evidence="13">
    <location>
        <begin position="295"/>
        <end position="324"/>
    </location>
</feature>
<dbReference type="EMBL" id="QKRW01000009">
    <property type="protein sequence ID" value="RAL65736.1"/>
    <property type="molecule type" value="Genomic_DNA"/>
</dbReference>
<evidence type="ECO:0000256" key="4">
    <source>
        <dbReference type="ARBA" id="ARBA00022643"/>
    </source>
</evidence>
<evidence type="ECO:0000313" key="15">
    <source>
        <dbReference type="EMBL" id="RAL65736.1"/>
    </source>
</evidence>
<dbReference type="PANTHER" id="PTHR23293">
    <property type="entry name" value="FAD SYNTHETASE-RELATED FMN ADENYLYLTRANSFERASE"/>
    <property type="match status" value="1"/>
</dbReference>
<evidence type="ECO:0000256" key="2">
    <source>
        <dbReference type="ARBA" id="ARBA00012393"/>
    </source>
</evidence>
<dbReference type="GO" id="GO:0006747">
    <property type="term" value="P:FAD biosynthetic process"/>
    <property type="evidence" value="ECO:0007669"/>
    <property type="project" value="TreeGrafter"/>
</dbReference>
<keyword evidence="16" id="KW-1185">Reference proteome</keyword>
<dbReference type="CDD" id="cd23948">
    <property type="entry name" value="FAD_synthase"/>
    <property type="match status" value="1"/>
</dbReference>
<evidence type="ECO:0000256" key="5">
    <source>
        <dbReference type="ARBA" id="ARBA00022679"/>
    </source>
</evidence>
<dbReference type="GO" id="GO:0003919">
    <property type="term" value="F:FMN adenylyltransferase activity"/>
    <property type="evidence" value="ECO:0007669"/>
    <property type="project" value="UniProtKB-EC"/>
</dbReference>
<dbReference type="AlphaFoldDB" id="A0A395J0H3"/>
<name>A0A395J0H3_9HELO</name>
<dbReference type="Pfam" id="PF01507">
    <property type="entry name" value="PAPS_reduct"/>
    <property type="match status" value="1"/>
</dbReference>
<evidence type="ECO:0000256" key="3">
    <source>
        <dbReference type="ARBA" id="ARBA00022630"/>
    </source>
</evidence>
<dbReference type="OrthoDB" id="270728at2759"/>
<evidence type="ECO:0000256" key="8">
    <source>
        <dbReference type="ARBA" id="ARBA00022827"/>
    </source>
</evidence>
<evidence type="ECO:0000256" key="1">
    <source>
        <dbReference type="ARBA" id="ARBA00004726"/>
    </source>
</evidence>
<organism evidence="15 16">
    <name type="scientific">Monilinia fructigena</name>
    <dbReference type="NCBI Taxonomy" id="38457"/>
    <lineage>
        <taxon>Eukaryota</taxon>
        <taxon>Fungi</taxon>
        <taxon>Dikarya</taxon>
        <taxon>Ascomycota</taxon>
        <taxon>Pezizomycotina</taxon>
        <taxon>Leotiomycetes</taxon>
        <taxon>Helotiales</taxon>
        <taxon>Sclerotiniaceae</taxon>
        <taxon>Monilinia</taxon>
    </lineage>
</organism>
<keyword evidence="8" id="KW-0274">FAD</keyword>
<evidence type="ECO:0000256" key="12">
    <source>
        <dbReference type="ARBA" id="ARBA00049494"/>
    </source>
</evidence>
<gene>
    <name evidence="15" type="ORF">DID88_005404</name>
</gene>
<protein>
    <recommendedName>
        <fullName evidence="2">FAD synthase</fullName>
        <ecNumber evidence="2">2.7.7.2</ecNumber>
    </recommendedName>
    <alternativeName>
        <fullName evidence="10">FAD pyrophosphorylase</fullName>
    </alternativeName>
    <alternativeName>
        <fullName evidence="11">FMN adenylyltransferase</fullName>
    </alternativeName>
</protein>
<keyword evidence="7" id="KW-0547">Nucleotide-binding</keyword>
<evidence type="ECO:0000256" key="9">
    <source>
        <dbReference type="ARBA" id="ARBA00022840"/>
    </source>
</evidence>
<keyword evidence="6" id="KW-0548">Nucleotidyltransferase</keyword>
<evidence type="ECO:0000259" key="14">
    <source>
        <dbReference type="Pfam" id="PF01507"/>
    </source>
</evidence>
<dbReference type="GO" id="GO:0005524">
    <property type="term" value="F:ATP binding"/>
    <property type="evidence" value="ECO:0007669"/>
    <property type="project" value="UniProtKB-KW"/>
</dbReference>
<comment type="pathway">
    <text evidence="1">Cofactor biosynthesis; FAD biosynthesis; FAD from FMN: step 1/1.</text>
</comment>
<evidence type="ECO:0000256" key="13">
    <source>
        <dbReference type="SAM" id="MobiDB-lite"/>
    </source>
</evidence>
<dbReference type="InterPro" id="IPR014729">
    <property type="entry name" value="Rossmann-like_a/b/a_fold"/>
</dbReference>
<accession>A0A395J0H3</accession>
<dbReference type="InterPro" id="IPR002500">
    <property type="entry name" value="PAPS_reduct_dom"/>
</dbReference>
<keyword evidence="3" id="KW-0285">Flavoprotein</keyword>
<feature type="domain" description="Phosphoadenosine phosphosulphate reductase" evidence="14">
    <location>
        <begin position="197"/>
        <end position="301"/>
    </location>
</feature>
<evidence type="ECO:0000256" key="10">
    <source>
        <dbReference type="ARBA" id="ARBA00031145"/>
    </source>
</evidence>
<dbReference type="EC" id="2.7.7.2" evidence="2"/>
<dbReference type="Gene3D" id="3.40.50.620">
    <property type="entry name" value="HUPs"/>
    <property type="match status" value="1"/>
</dbReference>
<evidence type="ECO:0000256" key="7">
    <source>
        <dbReference type="ARBA" id="ARBA00022741"/>
    </source>
</evidence>